<accession>X7FDF3</accession>
<proteinExistence type="predicted"/>
<sequence>MTTDILLPDKLDTDAAAPLFDVLAEALGTDATLDGRGCRGIGTLCAQVLLLFVRASEGHGTTIRLLPSDGLADDLRLLGLDGLLPDQGEHA</sequence>
<dbReference type="OrthoDB" id="7726822at2"/>
<dbReference type="InterPro" id="IPR036513">
    <property type="entry name" value="STAS_dom_sf"/>
</dbReference>
<dbReference type="EMBL" id="JAME01000002">
    <property type="protein sequence ID" value="ETX30793.1"/>
    <property type="molecule type" value="Genomic_DNA"/>
</dbReference>
<dbReference type="STRING" id="1449351.RISW2_07275"/>
<dbReference type="RefSeq" id="WP_043765560.1">
    <property type="nucleotide sequence ID" value="NZ_JAME01000002.1"/>
</dbReference>
<organism evidence="1 2">
    <name type="scientific">Roseivivax isoporae LMG 25204</name>
    <dbReference type="NCBI Taxonomy" id="1449351"/>
    <lineage>
        <taxon>Bacteria</taxon>
        <taxon>Pseudomonadati</taxon>
        <taxon>Pseudomonadota</taxon>
        <taxon>Alphaproteobacteria</taxon>
        <taxon>Rhodobacterales</taxon>
        <taxon>Roseobacteraceae</taxon>
        <taxon>Roseivivax</taxon>
    </lineage>
</organism>
<name>X7FDF3_9RHOB</name>
<gene>
    <name evidence="1" type="ORF">RISW2_07275</name>
</gene>
<reference evidence="1 2" key="1">
    <citation type="submission" date="2014-01" db="EMBL/GenBank/DDBJ databases">
        <title>Roseivivax isoporae LMG 25204 Genome Sequencing.</title>
        <authorList>
            <person name="Lai Q."/>
            <person name="Li G."/>
            <person name="Shao Z."/>
        </authorList>
    </citation>
    <scope>NUCLEOTIDE SEQUENCE [LARGE SCALE GENOMIC DNA]</scope>
    <source>
        <strain evidence="1 2">LMG 25204</strain>
    </source>
</reference>
<dbReference type="AlphaFoldDB" id="X7FDF3"/>
<evidence type="ECO:0000313" key="2">
    <source>
        <dbReference type="Proteomes" id="UP000023430"/>
    </source>
</evidence>
<keyword evidence="2" id="KW-1185">Reference proteome</keyword>
<dbReference type="eggNOG" id="ENOG50302EF">
    <property type="taxonomic scope" value="Bacteria"/>
</dbReference>
<dbReference type="Proteomes" id="UP000023430">
    <property type="component" value="Unassembled WGS sequence"/>
</dbReference>
<comment type="caution">
    <text evidence="1">The sequence shown here is derived from an EMBL/GenBank/DDBJ whole genome shotgun (WGS) entry which is preliminary data.</text>
</comment>
<evidence type="ECO:0000313" key="1">
    <source>
        <dbReference type="EMBL" id="ETX30793.1"/>
    </source>
</evidence>
<protein>
    <submittedName>
        <fullName evidence="1">Uncharacterized protein</fullName>
    </submittedName>
</protein>
<dbReference type="SUPFAM" id="SSF52091">
    <property type="entry name" value="SpoIIaa-like"/>
    <property type="match status" value="1"/>
</dbReference>